<dbReference type="EMBL" id="ASHM01067926">
    <property type="protein sequence ID" value="PNX54418.1"/>
    <property type="molecule type" value="Genomic_DNA"/>
</dbReference>
<comment type="caution">
    <text evidence="1">The sequence shown here is derived from an EMBL/GenBank/DDBJ whole genome shotgun (WGS) entry which is preliminary data.</text>
</comment>
<sequence length="110" mass="12482">MGWEMKVGQQSLWSSVMKDKYGRGRFEQGNIIAKPTDSFIWKGIVAAWDRISQLEAWSVGDGHSILAWQDRWLGNDVVLEQFTDALPDEMQHWSVADMIGGSGNWKAQVL</sequence>
<dbReference type="Proteomes" id="UP000236291">
    <property type="component" value="Unassembled WGS sequence"/>
</dbReference>
<dbReference type="AlphaFoldDB" id="A0A2K3JK52"/>
<accession>A0A2K3JK52</accession>
<name>A0A2K3JK52_TRIPR</name>
<evidence type="ECO:0000313" key="2">
    <source>
        <dbReference type="Proteomes" id="UP000236291"/>
    </source>
</evidence>
<gene>
    <name evidence="1" type="ORF">L195_g048037</name>
</gene>
<protein>
    <submittedName>
        <fullName evidence="1">Uncharacterized protein</fullName>
    </submittedName>
</protein>
<evidence type="ECO:0000313" key="1">
    <source>
        <dbReference type="EMBL" id="PNX54418.1"/>
    </source>
</evidence>
<feature type="non-terminal residue" evidence="1">
    <location>
        <position position="110"/>
    </location>
</feature>
<reference evidence="1 2" key="1">
    <citation type="journal article" date="2014" name="Am. J. Bot.">
        <title>Genome assembly and annotation for red clover (Trifolium pratense; Fabaceae).</title>
        <authorList>
            <person name="Istvanek J."/>
            <person name="Jaros M."/>
            <person name="Krenek A."/>
            <person name="Repkova J."/>
        </authorList>
    </citation>
    <scope>NUCLEOTIDE SEQUENCE [LARGE SCALE GENOMIC DNA]</scope>
    <source>
        <strain evidence="2">cv. Tatra</strain>
        <tissue evidence="1">Young leaves</tissue>
    </source>
</reference>
<organism evidence="1 2">
    <name type="scientific">Trifolium pratense</name>
    <name type="common">Red clover</name>
    <dbReference type="NCBI Taxonomy" id="57577"/>
    <lineage>
        <taxon>Eukaryota</taxon>
        <taxon>Viridiplantae</taxon>
        <taxon>Streptophyta</taxon>
        <taxon>Embryophyta</taxon>
        <taxon>Tracheophyta</taxon>
        <taxon>Spermatophyta</taxon>
        <taxon>Magnoliopsida</taxon>
        <taxon>eudicotyledons</taxon>
        <taxon>Gunneridae</taxon>
        <taxon>Pentapetalae</taxon>
        <taxon>rosids</taxon>
        <taxon>fabids</taxon>
        <taxon>Fabales</taxon>
        <taxon>Fabaceae</taxon>
        <taxon>Papilionoideae</taxon>
        <taxon>50 kb inversion clade</taxon>
        <taxon>NPAAA clade</taxon>
        <taxon>Hologalegina</taxon>
        <taxon>IRL clade</taxon>
        <taxon>Trifolieae</taxon>
        <taxon>Trifolium</taxon>
    </lineage>
</organism>
<proteinExistence type="predicted"/>
<reference evidence="1 2" key="2">
    <citation type="journal article" date="2017" name="Front. Plant Sci.">
        <title>Gene Classification and Mining of Molecular Markers Useful in Red Clover (Trifolium pratense) Breeding.</title>
        <authorList>
            <person name="Istvanek J."/>
            <person name="Dluhosova J."/>
            <person name="Dluhos P."/>
            <person name="Patkova L."/>
            <person name="Nedelnik J."/>
            <person name="Repkova J."/>
        </authorList>
    </citation>
    <scope>NUCLEOTIDE SEQUENCE [LARGE SCALE GENOMIC DNA]</scope>
    <source>
        <strain evidence="2">cv. Tatra</strain>
        <tissue evidence="1">Young leaves</tissue>
    </source>
</reference>